<dbReference type="GO" id="GO:0005524">
    <property type="term" value="F:ATP binding"/>
    <property type="evidence" value="ECO:0007669"/>
    <property type="project" value="UniProtKB-UniRule"/>
</dbReference>
<protein>
    <recommendedName>
        <fullName evidence="13">Phenylalanine--tRNA ligase alpha subunit</fullName>
        <ecNumber evidence="13">6.1.1.20</ecNumber>
    </recommendedName>
    <alternativeName>
        <fullName evidence="13">Phenylalanyl-tRNA synthetase alpha subunit</fullName>
        <shortName evidence="13">PheRS</shortName>
    </alternativeName>
</protein>
<dbReference type="PANTHER" id="PTHR11538:SF41">
    <property type="entry name" value="PHENYLALANINE--TRNA LIGASE, MITOCHONDRIAL"/>
    <property type="match status" value="1"/>
</dbReference>
<dbReference type="Pfam" id="PF01409">
    <property type="entry name" value="tRNA-synt_2d"/>
    <property type="match status" value="1"/>
</dbReference>
<dbReference type="SUPFAM" id="SSF55681">
    <property type="entry name" value="Class II aaRS and biotin synthetases"/>
    <property type="match status" value="1"/>
</dbReference>
<dbReference type="OrthoDB" id="9800719at2"/>
<dbReference type="InterPro" id="IPR022911">
    <property type="entry name" value="Phe_tRNA_ligase_alpha1_bac"/>
</dbReference>
<comment type="cofactor">
    <cofactor evidence="13">
        <name>Mg(2+)</name>
        <dbReference type="ChEBI" id="CHEBI:18420"/>
    </cofactor>
    <text evidence="13">Binds 2 magnesium ions per tetramer.</text>
</comment>
<dbReference type="CDD" id="cd00496">
    <property type="entry name" value="PheRS_alpha_core"/>
    <property type="match status" value="1"/>
</dbReference>
<evidence type="ECO:0000256" key="13">
    <source>
        <dbReference type="HAMAP-Rule" id="MF_00281"/>
    </source>
</evidence>
<comment type="catalytic activity">
    <reaction evidence="12 13">
        <text>tRNA(Phe) + L-phenylalanine + ATP = L-phenylalanyl-tRNA(Phe) + AMP + diphosphate + H(+)</text>
        <dbReference type="Rhea" id="RHEA:19413"/>
        <dbReference type="Rhea" id="RHEA-COMP:9668"/>
        <dbReference type="Rhea" id="RHEA-COMP:9699"/>
        <dbReference type="ChEBI" id="CHEBI:15378"/>
        <dbReference type="ChEBI" id="CHEBI:30616"/>
        <dbReference type="ChEBI" id="CHEBI:33019"/>
        <dbReference type="ChEBI" id="CHEBI:58095"/>
        <dbReference type="ChEBI" id="CHEBI:78442"/>
        <dbReference type="ChEBI" id="CHEBI:78531"/>
        <dbReference type="ChEBI" id="CHEBI:456215"/>
        <dbReference type="EC" id="6.1.1.20"/>
    </reaction>
</comment>
<keyword evidence="8 13" id="KW-0067">ATP-binding</keyword>
<evidence type="ECO:0000256" key="3">
    <source>
        <dbReference type="ARBA" id="ARBA00011209"/>
    </source>
</evidence>
<dbReference type="EMBL" id="OFSM01000011">
    <property type="protein sequence ID" value="SOY29733.1"/>
    <property type="molecule type" value="Genomic_DNA"/>
</dbReference>
<proteinExistence type="inferred from homology"/>
<dbReference type="HAMAP" id="MF_00281">
    <property type="entry name" value="Phe_tRNA_synth_alpha1"/>
    <property type="match status" value="1"/>
</dbReference>
<evidence type="ECO:0000256" key="2">
    <source>
        <dbReference type="ARBA" id="ARBA00010207"/>
    </source>
</evidence>
<dbReference type="InterPro" id="IPR010978">
    <property type="entry name" value="tRNA-bd_arm"/>
</dbReference>
<accession>A0A2K4ZGX7</accession>
<keyword evidence="14" id="KW-0175">Coiled coil</keyword>
<keyword evidence="9 13" id="KW-0460">Magnesium</keyword>
<evidence type="ECO:0000256" key="8">
    <source>
        <dbReference type="ARBA" id="ARBA00022840"/>
    </source>
</evidence>
<dbReference type="Gene3D" id="3.30.930.10">
    <property type="entry name" value="Bira Bifunctional Protein, Domain 2"/>
    <property type="match status" value="1"/>
</dbReference>
<dbReference type="InterPro" id="IPR002319">
    <property type="entry name" value="Phenylalanyl-tRNA_Synthase"/>
</dbReference>
<evidence type="ECO:0000256" key="10">
    <source>
        <dbReference type="ARBA" id="ARBA00022917"/>
    </source>
</evidence>
<name>A0A2K4ZGX7_9FIRM</name>
<dbReference type="GO" id="GO:0000049">
    <property type="term" value="F:tRNA binding"/>
    <property type="evidence" value="ECO:0007669"/>
    <property type="project" value="InterPro"/>
</dbReference>
<dbReference type="GO" id="GO:0004826">
    <property type="term" value="F:phenylalanine-tRNA ligase activity"/>
    <property type="evidence" value="ECO:0007669"/>
    <property type="project" value="UniProtKB-UniRule"/>
</dbReference>
<sequence length="339" mass="38712">MKSKLEQIRAKVLSQITDCDTTDRLNEIRVSILGKKGELTDLLKSMKDVQPEERPKVGQMVNEARTEIEKLLEERKAKLEKALREARMKAEVIDVTLPADRRELGHRHPDSIALEEVERIFVGMGYEVVEGPEVERDYYNFEALNIPADHPAKDEQDTFYITGDILLRTQTSGVQVHEMEKGKLPIRMIAPGRVFRSDEVDATHSPCFHQIEGLVIDRHITFADLKGTLAEFARALFGEETKVKFRPHHFPFTEPSAEMDVTCFKCGGKGCRFCKGSGWIEILGCGMVHPHVLEMSGIDPEEYTGFAFGVGLERIALLKYEIDDMRLLYENDIRFLRQF</sequence>
<dbReference type="NCBIfam" id="TIGR00468">
    <property type="entry name" value="pheS"/>
    <property type="match status" value="1"/>
</dbReference>
<reference evidence="16 17" key="1">
    <citation type="submission" date="2018-01" db="EMBL/GenBank/DDBJ databases">
        <authorList>
            <person name="Gaut B.S."/>
            <person name="Morton B.R."/>
            <person name="Clegg M.T."/>
            <person name="Duvall M.R."/>
        </authorList>
    </citation>
    <scope>NUCLEOTIDE SEQUENCE [LARGE SCALE GENOMIC DNA]</scope>
    <source>
        <strain evidence="16">GP69</strain>
    </source>
</reference>
<dbReference type="Pfam" id="PF02912">
    <property type="entry name" value="Phe_tRNA-synt_N"/>
    <property type="match status" value="1"/>
</dbReference>
<dbReference type="RefSeq" id="WP_103239877.1">
    <property type="nucleotide sequence ID" value="NZ_JANJZD010000010.1"/>
</dbReference>
<dbReference type="AlphaFoldDB" id="A0A2K4ZGX7"/>
<evidence type="ECO:0000256" key="4">
    <source>
        <dbReference type="ARBA" id="ARBA00022490"/>
    </source>
</evidence>
<keyword evidence="4 13" id="KW-0963">Cytoplasm</keyword>
<evidence type="ECO:0000313" key="17">
    <source>
        <dbReference type="Proteomes" id="UP000236311"/>
    </source>
</evidence>
<evidence type="ECO:0000256" key="11">
    <source>
        <dbReference type="ARBA" id="ARBA00023146"/>
    </source>
</evidence>
<comment type="subunit">
    <text evidence="3 13">Tetramer of two alpha and two beta subunits.</text>
</comment>
<dbReference type="GO" id="GO:0006432">
    <property type="term" value="P:phenylalanyl-tRNA aminoacylation"/>
    <property type="evidence" value="ECO:0007669"/>
    <property type="project" value="UniProtKB-UniRule"/>
</dbReference>
<evidence type="ECO:0000256" key="14">
    <source>
        <dbReference type="SAM" id="Coils"/>
    </source>
</evidence>
<dbReference type="InterPro" id="IPR004188">
    <property type="entry name" value="Phe-tRNA_ligase_II_N"/>
</dbReference>
<feature type="coiled-coil region" evidence="14">
    <location>
        <begin position="61"/>
        <end position="89"/>
    </location>
</feature>
<dbReference type="GO" id="GO:0016740">
    <property type="term" value="F:transferase activity"/>
    <property type="evidence" value="ECO:0007669"/>
    <property type="project" value="UniProtKB-ARBA"/>
</dbReference>
<gene>
    <name evidence="13 16" type="primary">pheS</name>
    <name evidence="16" type="ORF">AMURIS_02454</name>
</gene>
<evidence type="ECO:0000256" key="9">
    <source>
        <dbReference type="ARBA" id="ARBA00022842"/>
    </source>
</evidence>
<keyword evidence="17" id="KW-1185">Reference proteome</keyword>
<feature type="domain" description="Aminoacyl-transfer RNA synthetases class-II family profile" evidence="15">
    <location>
        <begin position="117"/>
        <end position="338"/>
    </location>
</feature>
<dbReference type="InterPro" id="IPR045864">
    <property type="entry name" value="aa-tRNA-synth_II/BPL/LPL"/>
</dbReference>
<keyword evidence="10 13" id="KW-0648">Protein biosynthesis</keyword>
<feature type="binding site" evidence="13">
    <location>
        <position position="254"/>
    </location>
    <ligand>
        <name>Mg(2+)</name>
        <dbReference type="ChEBI" id="CHEBI:18420"/>
        <note>shared with beta subunit</note>
    </ligand>
</feature>
<evidence type="ECO:0000256" key="12">
    <source>
        <dbReference type="ARBA" id="ARBA00049255"/>
    </source>
</evidence>
<dbReference type="Proteomes" id="UP000236311">
    <property type="component" value="Unassembled WGS sequence"/>
</dbReference>
<evidence type="ECO:0000256" key="1">
    <source>
        <dbReference type="ARBA" id="ARBA00004496"/>
    </source>
</evidence>
<organism evidence="16 17">
    <name type="scientific">Acetatifactor muris</name>
    <dbReference type="NCBI Taxonomy" id="879566"/>
    <lineage>
        <taxon>Bacteria</taxon>
        <taxon>Bacillati</taxon>
        <taxon>Bacillota</taxon>
        <taxon>Clostridia</taxon>
        <taxon>Lachnospirales</taxon>
        <taxon>Lachnospiraceae</taxon>
        <taxon>Acetatifactor</taxon>
    </lineage>
</organism>
<dbReference type="GO" id="GO:0000287">
    <property type="term" value="F:magnesium ion binding"/>
    <property type="evidence" value="ECO:0007669"/>
    <property type="project" value="UniProtKB-UniRule"/>
</dbReference>
<evidence type="ECO:0000256" key="7">
    <source>
        <dbReference type="ARBA" id="ARBA00022741"/>
    </source>
</evidence>
<dbReference type="GO" id="GO:0005737">
    <property type="term" value="C:cytoplasm"/>
    <property type="evidence" value="ECO:0007669"/>
    <property type="project" value="UniProtKB-SubCell"/>
</dbReference>
<comment type="similarity">
    <text evidence="2 13">Belongs to the class-II aminoacyl-tRNA synthetase family. Phe-tRNA synthetase alpha subunit type 1 subfamily.</text>
</comment>
<evidence type="ECO:0000256" key="5">
    <source>
        <dbReference type="ARBA" id="ARBA00022598"/>
    </source>
</evidence>
<dbReference type="GO" id="GO:0140096">
    <property type="term" value="F:catalytic activity, acting on a protein"/>
    <property type="evidence" value="ECO:0007669"/>
    <property type="project" value="UniProtKB-ARBA"/>
</dbReference>
<evidence type="ECO:0000259" key="15">
    <source>
        <dbReference type="PROSITE" id="PS50862"/>
    </source>
</evidence>
<keyword evidence="5 13" id="KW-0436">Ligase</keyword>
<dbReference type="InterPro" id="IPR004529">
    <property type="entry name" value="Phe-tRNA-synth_IIc_asu"/>
</dbReference>
<dbReference type="FunFam" id="3.30.930.10:FF:000003">
    <property type="entry name" value="Phenylalanine--tRNA ligase alpha subunit"/>
    <property type="match status" value="1"/>
</dbReference>
<dbReference type="PROSITE" id="PS50862">
    <property type="entry name" value="AA_TRNA_LIGASE_II"/>
    <property type="match status" value="1"/>
</dbReference>
<comment type="subcellular location">
    <subcellularLocation>
        <location evidence="1 13">Cytoplasm</location>
    </subcellularLocation>
</comment>
<evidence type="ECO:0000256" key="6">
    <source>
        <dbReference type="ARBA" id="ARBA00022723"/>
    </source>
</evidence>
<dbReference type="SUPFAM" id="SSF46589">
    <property type="entry name" value="tRNA-binding arm"/>
    <property type="match status" value="1"/>
</dbReference>
<dbReference type="InterPro" id="IPR006195">
    <property type="entry name" value="aa-tRNA-synth_II"/>
</dbReference>
<dbReference type="EC" id="6.1.1.20" evidence="13"/>
<evidence type="ECO:0000313" key="16">
    <source>
        <dbReference type="EMBL" id="SOY29733.1"/>
    </source>
</evidence>
<keyword evidence="6 13" id="KW-0479">Metal-binding</keyword>
<dbReference type="PANTHER" id="PTHR11538">
    <property type="entry name" value="PHENYLALANYL-TRNA SYNTHETASE"/>
    <property type="match status" value="1"/>
</dbReference>
<keyword evidence="7 13" id="KW-0547">Nucleotide-binding</keyword>
<keyword evidence="11 13" id="KW-0030">Aminoacyl-tRNA synthetase</keyword>